<gene>
    <name evidence="8" type="ORF">BCIN_11g02280</name>
</gene>
<evidence type="ECO:0000259" key="7">
    <source>
        <dbReference type="Pfam" id="PF00150"/>
    </source>
</evidence>
<dbReference type="OrthoDB" id="1887033at2759"/>
<dbReference type="FunFam" id="3.20.20.80:FF:000100">
    <property type="entry name" value="Glycoside hydrolase superfamily"/>
    <property type="match status" value="1"/>
</dbReference>
<dbReference type="GO" id="GO:0009251">
    <property type="term" value="P:glucan catabolic process"/>
    <property type="evidence" value="ECO:0007669"/>
    <property type="project" value="TreeGrafter"/>
</dbReference>
<dbReference type="OMA" id="KWYDEVL"/>
<evidence type="ECO:0000313" key="9">
    <source>
        <dbReference type="Proteomes" id="UP000001798"/>
    </source>
</evidence>
<name>A0A384JWG3_BOTFB</name>
<dbReference type="InterPro" id="IPR050386">
    <property type="entry name" value="Glycosyl_hydrolase_5"/>
</dbReference>
<evidence type="ECO:0000256" key="1">
    <source>
        <dbReference type="ARBA" id="ARBA00005641"/>
    </source>
</evidence>
<evidence type="ECO:0000256" key="4">
    <source>
        <dbReference type="ARBA" id="ARBA00023316"/>
    </source>
</evidence>
<feature type="domain" description="Glycoside hydrolase family 5" evidence="7">
    <location>
        <begin position="106"/>
        <end position="329"/>
    </location>
</feature>
<protein>
    <recommendedName>
        <fullName evidence="7">Glycoside hydrolase family 5 domain-containing protein</fullName>
    </recommendedName>
</protein>
<keyword evidence="4" id="KW-0961">Cell wall biogenesis/degradation</keyword>
<dbReference type="Pfam" id="PF00150">
    <property type="entry name" value="Cellulase"/>
    <property type="match status" value="1"/>
</dbReference>
<dbReference type="GO" id="GO:0046557">
    <property type="term" value="F:glucan endo-1,6-beta-glucosidase activity"/>
    <property type="evidence" value="ECO:0007669"/>
    <property type="project" value="TreeGrafter"/>
</dbReference>
<evidence type="ECO:0000313" key="8">
    <source>
        <dbReference type="EMBL" id="ATZ54913.1"/>
    </source>
</evidence>
<dbReference type="Gene3D" id="3.20.20.80">
    <property type="entry name" value="Glycosidases"/>
    <property type="match status" value="1"/>
</dbReference>
<feature type="region of interest" description="Disordered" evidence="6">
    <location>
        <begin position="21"/>
        <end position="54"/>
    </location>
</feature>
<keyword evidence="3 5" id="KW-0326">Glycosidase</keyword>
<dbReference type="GO" id="GO:0005576">
    <property type="term" value="C:extracellular region"/>
    <property type="evidence" value="ECO:0007669"/>
    <property type="project" value="TreeGrafter"/>
</dbReference>
<dbReference type="EMBL" id="CP009815">
    <property type="protein sequence ID" value="ATZ54913.1"/>
    <property type="molecule type" value="Genomic_DNA"/>
</dbReference>
<dbReference type="VEuPathDB" id="FungiDB:Bcin11g02280"/>
<reference evidence="8 9" key="2">
    <citation type="journal article" date="2012" name="Eukaryot. Cell">
        <title>Genome update of Botrytis cinerea strains B05.10 and T4.</title>
        <authorList>
            <person name="Staats M."/>
            <person name="van Kan J.A."/>
        </authorList>
    </citation>
    <scope>NUCLEOTIDE SEQUENCE [LARGE SCALE GENOMIC DNA]</scope>
    <source>
        <strain evidence="8 9">B05.10</strain>
    </source>
</reference>
<feature type="compositionally biased region" description="Low complexity" evidence="6">
    <location>
        <begin position="28"/>
        <end position="41"/>
    </location>
</feature>
<evidence type="ECO:0000256" key="6">
    <source>
        <dbReference type="SAM" id="MobiDB-lite"/>
    </source>
</evidence>
<keyword evidence="9" id="KW-1185">Reference proteome</keyword>
<evidence type="ECO:0000256" key="3">
    <source>
        <dbReference type="ARBA" id="ARBA00023295"/>
    </source>
</evidence>
<dbReference type="GO" id="GO:0009986">
    <property type="term" value="C:cell surface"/>
    <property type="evidence" value="ECO:0007669"/>
    <property type="project" value="TreeGrafter"/>
</dbReference>
<reference evidence="8 9" key="1">
    <citation type="journal article" date="2011" name="PLoS Genet.">
        <title>Genomic analysis of the necrotrophic fungal pathogens Sclerotinia sclerotiorum and Botrytis cinerea.</title>
        <authorList>
            <person name="Amselem J."/>
            <person name="Cuomo C.A."/>
            <person name="van Kan J.A."/>
            <person name="Viaud M."/>
            <person name="Benito E.P."/>
            <person name="Couloux A."/>
            <person name="Coutinho P.M."/>
            <person name="de Vries R.P."/>
            <person name="Dyer P.S."/>
            <person name="Fillinger S."/>
            <person name="Fournier E."/>
            <person name="Gout L."/>
            <person name="Hahn M."/>
            <person name="Kohn L."/>
            <person name="Lapalu N."/>
            <person name="Plummer K.M."/>
            <person name="Pradier J.M."/>
            <person name="Quevillon E."/>
            <person name="Sharon A."/>
            <person name="Simon A."/>
            <person name="ten Have A."/>
            <person name="Tudzynski B."/>
            <person name="Tudzynski P."/>
            <person name="Wincker P."/>
            <person name="Andrew M."/>
            <person name="Anthouard V."/>
            <person name="Beever R.E."/>
            <person name="Beffa R."/>
            <person name="Benoit I."/>
            <person name="Bouzid O."/>
            <person name="Brault B."/>
            <person name="Chen Z."/>
            <person name="Choquer M."/>
            <person name="Collemare J."/>
            <person name="Cotton P."/>
            <person name="Danchin E.G."/>
            <person name="Da Silva C."/>
            <person name="Gautier A."/>
            <person name="Giraud C."/>
            <person name="Giraud T."/>
            <person name="Gonzalez C."/>
            <person name="Grossetete S."/>
            <person name="Guldener U."/>
            <person name="Henrissat B."/>
            <person name="Howlett B.J."/>
            <person name="Kodira C."/>
            <person name="Kretschmer M."/>
            <person name="Lappartient A."/>
            <person name="Leroch M."/>
            <person name="Levis C."/>
            <person name="Mauceli E."/>
            <person name="Neuveglise C."/>
            <person name="Oeser B."/>
            <person name="Pearson M."/>
            <person name="Poulain J."/>
            <person name="Poussereau N."/>
            <person name="Quesneville H."/>
            <person name="Rascle C."/>
            <person name="Schumacher J."/>
            <person name="Segurens B."/>
            <person name="Sexton A."/>
            <person name="Silva E."/>
            <person name="Sirven C."/>
            <person name="Soanes D.M."/>
            <person name="Talbot N.J."/>
            <person name="Templeton M."/>
            <person name="Yandava C."/>
            <person name="Yarden O."/>
            <person name="Zeng Q."/>
            <person name="Rollins J.A."/>
            <person name="Lebrun M.H."/>
            <person name="Dickman M."/>
        </authorList>
    </citation>
    <scope>NUCLEOTIDE SEQUENCE [LARGE SCALE GENOMIC DNA]</scope>
    <source>
        <strain evidence="8 9">B05.10</strain>
    </source>
</reference>
<dbReference type="GO" id="GO:0005737">
    <property type="term" value="C:cytoplasm"/>
    <property type="evidence" value="ECO:0007669"/>
    <property type="project" value="UniProtKB-ARBA"/>
</dbReference>
<accession>A0A384JWG3</accession>
<dbReference type="GeneID" id="5430917"/>
<dbReference type="AlphaFoldDB" id="A0A384JWG3"/>
<dbReference type="PANTHER" id="PTHR31297:SF43">
    <property type="entry name" value="GLUCAN 1,3-BETA-GLUCOSIDASE 3"/>
    <property type="match status" value="1"/>
</dbReference>
<dbReference type="InterPro" id="IPR017853">
    <property type="entry name" value="GH"/>
</dbReference>
<proteinExistence type="inferred from homology"/>
<organism evidence="8 9">
    <name type="scientific">Botryotinia fuckeliana (strain B05.10)</name>
    <name type="common">Noble rot fungus</name>
    <name type="synonym">Botrytis cinerea</name>
    <dbReference type="NCBI Taxonomy" id="332648"/>
    <lineage>
        <taxon>Eukaryota</taxon>
        <taxon>Fungi</taxon>
        <taxon>Dikarya</taxon>
        <taxon>Ascomycota</taxon>
        <taxon>Pezizomycotina</taxon>
        <taxon>Leotiomycetes</taxon>
        <taxon>Helotiales</taxon>
        <taxon>Sclerotiniaceae</taxon>
        <taxon>Botrytis</taxon>
    </lineage>
</organism>
<dbReference type="PANTHER" id="PTHR31297">
    <property type="entry name" value="GLUCAN ENDO-1,6-BETA-GLUCOSIDASE B"/>
    <property type="match status" value="1"/>
</dbReference>
<reference evidence="8 9" key="3">
    <citation type="journal article" date="2017" name="Mol. Plant Pathol.">
        <title>A gapless genome sequence of the fungus Botrytis cinerea.</title>
        <authorList>
            <person name="Van Kan J.A."/>
            <person name="Stassen J.H."/>
            <person name="Mosbach A."/>
            <person name="Van Der Lee T.A."/>
            <person name="Faino L."/>
            <person name="Farmer A.D."/>
            <person name="Papasotiriou D.G."/>
            <person name="Zhou S."/>
            <person name="Seidl M.F."/>
            <person name="Cottam E."/>
            <person name="Edel D."/>
            <person name="Hahn M."/>
            <person name="Schwartz D.C."/>
            <person name="Dietrich R.A."/>
            <person name="Widdison S."/>
            <person name="Scalliet G."/>
        </authorList>
    </citation>
    <scope>NUCLEOTIDE SEQUENCE [LARGE SCALE GENOMIC DNA]</scope>
    <source>
        <strain evidence="8 9">B05.10</strain>
    </source>
</reference>
<dbReference type="SUPFAM" id="SSF51445">
    <property type="entry name" value="(Trans)glycosidases"/>
    <property type="match status" value="1"/>
</dbReference>
<dbReference type="GO" id="GO:0071555">
    <property type="term" value="P:cell wall organization"/>
    <property type="evidence" value="ECO:0007669"/>
    <property type="project" value="UniProtKB-KW"/>
</dbReference>
<evidence type="ECO:0000256" key="2">
    <source>
        <dbReference type="ARBA" id="ARBA00022801"/>
    </source>
</evidence>
<dbReference type="RefSeq" id="XP_001550407.1">
    <property type="nucleotide sequence ID" value="XM_001550357.2"/>
</dbReference>
<comment type="similarity">
    <text evidence="1 5">Belongs to the glycosyl hydrolase 5 (cellulase A) family.</text>
</comment>
<sequence>MTELSTRARKIRLKMKKLVQKAKDHIRSGSSSSQTSPLDSSRPVHNIHQSRPSTISQPTLREILRYRYHFGVNLGSIFVLEPWLFPKFVGGASSELDAVTSSVKNNGVEATRQKWEGHWKNAVTDQAFGWLAKSAKGTSIRLPVGYFTLGPEFCVGTPFESAKDVYQNSWTIVKEFITRARALGVGVLVDLHALPGGANTDMHSGSSTGKAELWSSKKNLELAKKALLFIAKECKGLDGVIGIQLCNEACWDAGKKGMYDFYTSVIQSISEVDSEVPIYISDAWDLSSALKWTKERDWRSGKVPSNPVVIDTHKYYTFAEKHRSQSAQELVRQIPNELGELPNCSPSATHISSGGETQIVIGEYSCVLDEKSWAKSPPSMKEELTRDFGRHQCNKWTEGCSAGSYFWTWKMEWMDGGGWGFVEQVKKGNIVAPAYMGWSAKEIREKSRKASEQKNELMQKMVKDHIDYWTHEDPGKEFRHDLYEKGWDIGWEDAKAFFGSRGEQGGADKLGSLEIWIKKRMIESGERGEFLWEWEQGFRWGVKEFENCVEIA</sequence>
<dbReference type="KEGG" id="bfu:BCIN_11g02280"/>
<dbReference type="InterPro" id="IPR001547">
    <property type="entry name" value="Glyco_hydro_5"/>
</dbReference>
<keyword evidence="2 5" id="KW-0378">Hydrolase</keyword>
<evidence type="ECO:0000256" key="5">
    <source>
        <dbReference type="RuleBase" id="RU361153"/>
    </source>
</evidence>
<dbReference type="Proteomes" id="UP000001798">
    <property type="component" value="Chromosome 11"/>
</dbReference>